<evidence type="ECO:0000256" key="2">
    <source>
        <dbReference type="SAM" id="Phobius"/>
    </source>
</evidence>
<feature type="transmembrane region" description="Helical" evidence="2">
    <location>
        <begin position="152"/>
        <end position="170"/>
    </location>
</feature>
<name>A0A2U1Q6D1_ARTAN</name>
<evidence type="ECO:0000313" key="5">
    <source>
        <dbReference type="Proteomes" id="UP000245207"/>
    </source>
</evidence>
<dbReference type="STRING" id="35608.A0A2U1Q6D1"/>
<comment type="caution">
    <text evidence="4">The sequence shown here is derived from an EMBL/GenBank/DDBJ whole genome shotgun (WGS) entry which is preliminary data.</text>
</comment>
<evidence type="ECO:0000313" key="4">
    <source>
        <dbReference type="EMBL" id="PWA93569.1"/>
    </source>
</evidence>
<proteinExistence type="inferred from homology"/>
<dbReference type="Gene3D" id="3.40.50.620">
    <property type="entry name" value="HUPs"/>
    <property type="match status" value="1"/>
</dbReference>
<dbReference type="OrthoDB" id="1697678at2759"/>
<dbReference type="PANTHER" id="PTHR11956">
    <property type="entry name" value="ARGINYL-TRNA SYNTHETASE"/>
    <property type="match status" value="1"/>
</dbReference>
<feature type="domain" description="Arginyl-tRNA synthetase catalytic core" evidence="3">
    <location>
        <begin position="11"/>
        <end position="155"/>
    </location>
</feature>
<dbReference type="PANTHER" id="PTHR11956:SF5">
    <property type="entry name" value="ARGININE--TRNA LIGASE, CYTOPLASMIC"/>
    <property type="match status" value="1"/>
</dbReference>
<dbReference type="GO" id="GO:0005524">
    <property type="term" value="F:ATP binding"/>
    <property type="evidence" value="ECO:0007669"/>
    <property type="project" value="UniProtKB-KW"/>
</dbReference>
<keyword evidence="2" id="KW-0472">Membrane</keyword>
<dbReference type="GO" id="GO:0004814">
    <property type="term" value="F:arginine-tRNA ligase activity"/>
    <property type="evidence" value="ECO:0007669"/>
    <property type="project" value="InterPro"/>
</dbReference>
<dbReference type="InterPro" id="IPR035684">
    <property type="entry name" value="ArgRS_core"/>
</dbReference>
<dbReference type="Proteomes" id="UP000245207">
    <property type="component" value="Unassembled WGS sequence"/>
</dbReference>
<accession>A0A2U1Q6D1</accession>
<dbReference type="Pfam" id="PF00750">
    <property type="entry name" value="tRNA-synt_1d"/>
    <property type="match status" value="1"/>
</dbReference>
<dbReference type="SUPFAM" id="SSF52374">
    <property type="entry name" value="Nucleotidylyl transferase"/>
    <property type="match status" value="1"/>
</dbReference>
<dbReference type="AlphaFoldDB" id="A0A2U1Q6D1"/>
<reference evidence="4 5" key="1">
    <citation type="journal article" date="2018" name="Mol. Plant">
        <title>The genome of Artemisia annua provides insight into the evolution of Asteraceae family and artemisinin biosynthesis.</title>
        <authorList>
            <person name="Shen Q."/>
            <person name="Zhang L."/>
            <person name="Liao Z."/>
            <person name="Wang S."/>
            <person name="Yan T."/>
            <person name="Shi P."/>
            <person name="Liu M."/>
            <person name="Fu X."/>
            <person name="Pan Q."/>
            <person name="Wang Y."/>
            <person name="Lv Z."/>
            <person name="Lu X."/>
            <person name="Zhang F."/>
            <person name="Jiang W."/>
            <person name="Ma Y."/>
            <person name="Chen M."/>
            <person name="Hao X."/>
            <person name="Li L."/>
            <person name="Tang Y."/>
            <person name="Lv G."/>
            <person name="Zhou Y."/>
            <person name="Sun X."/>
            <person name="Brodelius P.E."/>
            <person name="Rose J.K.C."/>
            <person name="Tang K."/>
        </authorList>
    </citation>
    <scope>NUCLEOTIDE SEQUENCE [LARGE SCALE GENOMIC DNA]</scope>
    <source>
        <strain evidence="5">cv. Huhao1</strain>
        <tissue evidence="4">Leaf</tissue>
    </source>
</reference>
<keyword evidence="1 4" id="KW-0030">Aminoacyl-tRNA synthetase</keyword>
<keyword evidence="1" id="KW-0067">ATP-binding</keyword>
<comment type="similarity">
    <text evidence="1">Belongs to the class-I aminoacyl-tRNA synthetase family.</text>
</comment>
<sequence>MAYETVTIPHRFGMLLEYLFEQVPNGEVNDQAIGEIEVFYKASKKRFDDDPEFKKRAQEAVGGDERYLKAWAQICEISRKGFEKVYQRLGIQLVEKGESFYNSYIPQTLDLLRQSNLIEENEGAQVCFTEGKPNPLIVVKRDGGFNYASTDLAALWLVFLIFVYIFIFHCG</sequence>
<keyword evidence="2" id="KW-0812">Transmembrane</keyword>
<evidence type="ECO:0000259" key="3">
    <source>
        <dbReference type="Pfam" id="PF00750"/>
    </source>
</evidence>
<keyword evidence="1" id="KW-0648">Protein biosynthesis</keyword>
<dbReference type="InterPro" id="IPR001278">
    <property type="entry name" value="Arg-tRNA-ligase"/>
</dbReference>
<protein>
    <submittedName>
        <fullName evidence="4">Arginyl-tRNA synthetase, class Ic</fullName>
    </submittedName>
</protein>
<organism evidence="4 5">
    <name type="scientific">Artemisia annua</name>
    <name type="common">Sweet wormwood</name>
    <dbReference type="NCBI Taxonomy" id="35608"/>
    <lineage>
        <taxon>Eukaryota</taxon>
        <taxon>Viridiplantae</taxon>
        <taxon>Streptophyta</taxon>
        <taxon>Embryophyta</taxon>
        <taxon>Tracheophyta</taxon>
        <taxon>Spermatophyta</taxon>
        <taxon>Magnoliopsida</taxon>
        <taxon>eudicotyledons</taxon>
        <taxon>Gunneridae</taxon>
        <taxon>Pentapetalae</taxon>
        <taxon>asterids</taxon>
        <taxon>campanulids</taxon>
        <taxon>Asterales</taxon>
        <taxon>Asteraceae</taxon>
        <taxon>Asteroideae</taxon>
        <taxon>Anthemideae</taxon>
        <taxon>Artemisiinae</taxon>
        <taxon>Artemisia</taxon>
    </lineage>
</organism>
<keyword evidence="1" id="KW-0547">Nucleotide-binding</keyword>
<dbReference type="GO" id="GO:0006420">
    <property type="term" value="P:arginyl-tRNA aminoacylation"/>
    <property type="evidence" value="ECO:0007669"/>
    <property type="project" value="InterPro"/>
</dbReference>
<keyword evidence="5" id="KW-1185">Reference proteome</keyword>
<gene>
    <name evidence="4" type="ORF">CTI12_AA020630</name>
</gene>
<dbReference type="InterPro" id="IPR014729">
    <property type="entry name" value="Rossmann-like_a/b/a_fold"/>
</dbReference>
<dbReference type="EMBL" id="PKPP01000376">
    <property type="protein sequence ID" value="PWA93569.1"/>
    <property type="molecule type" value="Genomic_DNA"/>
</dbReference>
<keyword evidence="2" id="KW-1133">Transmembrane helix</keyword>
<keyword evidence="1" id="KW-0436">Ligase</keyword>
<evidence type="ECO:0000256" key="1">
    <source>
        <dbReference type="RuleBase" id="RU363038"/>
    </source>
</evidence>